<protein>
    <recommendedName>
        <fullName evidence="5">Attractin/MKLN-like beta-propeller domain-containing protein</fullName>
    </recommendedName>
</protein>
<dbReference type="KEGG" id="ngr:NAEGRDRAFT_70995"/>
<feature type="domain" description="Attractin/MKLN-like beta-propeller" evidence="5">
    <location>
        <begin position="85"/>
        <end position="274"/>
    </location>
</feature>
<feature type="signal peptide" evidence="4">
    <location>
        <begin position="1"/>
        <end position="17"/>
    </location>
</feature>
<keyword evidence="7" id="KW-1185">Reference proteome</keyword>
<dbReference type="InParanoid" id="D2VPV0"/>
<keyword evidence="3" id="KW-0472">Membrane</keyword>
<evidence type="ECO:0000256" key="3">
    <source>
        <dbReference type="SAM" id="Phobius"/>
    </source>
</evidence>
<keyword evidence="1" id="KW-0880">Kelch repeat</keyword>
<dbReference type="Proteomes" id="UP000006671">
    <property type="component" value="Unassembled WGS sequence"/>
</dbReference>
<dbReference type="InterPro" id="IPR006652">
    <property type="entry name" value="Kelch_1"/>
</dbReference>
<dbReference type="OMA" id="WVEKAMI"/>
<dbReference type="OrthoDB" id="45365at2759"/>
<dbReference type="SUPFAM" id="SSF117281">
    <property type="entry name" value="Kelch motif"/>
    <property type="match status" value="2"/>
</dbReference>
<evidence type="ECO:0000256" key="1">
    <source>
        <dbReference type="ARBA" id="ARBA00022441"/>
    </source>
</evidence>
<dbReference type="GeneID" id="8854971"/>
<dbReference type="InterPro" id="IPR015915">
    <property type="entry name" value="Kelch-typ_b-propeller"/>
</dbReference>
<dbReference type="SMART" id="SM00612">
    <property type="entry name" value="Kelch"/>
    <property type="match status" value="4"/>
</dbReference>
<evidence type="ECO:0000256" key="4">
    <source>
        <dbReference type="SAM" id="SignalP"/>
    </source>
</evidence>
<dbReference type="Pfam" id="PF24981">
    <property type="entry name" value="Beta-prop_ATRN-LZTR1"/>
    <property type="match status" value="1"/>
</dbReference>
<keyword evidence="2" id="KW-0677">Repeat</keyword>
<name>D2VPV0_NAEGR</name>
<sequence>MKIFILLLVLTTVVIHGQTTSVHDWEKKQNMLTKRSDLSAQTIGNLIYLTGGCTSNQPIAKDATCPSITNSMEIYNPQTNSFTFGKAMPRPRYRHTTVAIQNRYLFVIGGRDLNENIITQVDVFDTVNGNWTIHNATLTSDCCSDSIAFVLKDSNGNENIYLPGGYYANYTTSGKVLQLTTKNGVYSGTFQSGLVSDMNVKRGDSMTLTYNNKAYVIGGFLEDNFCKPITTVEVYDSSTNKWTITSPLSHERADGAAIMVGSALFVLGGESKDKSCNVSLPVSDVEKFDTASGKWSDFVALPTARFRQTGEIVNNVMYVFGGQIEIEIAQQYSVLDWTYAYNFTDFVKISAANSQIISWIFVFSLLFILVV</sequence>
<reference evidence="6 7" key="1">
    <citation type="journal article" date="2010" name="Cell">
        <title>The genome of Naegleria gruberi illuminates early eukaryotic versatility.</title>
        <authorList>
            <person name="Fritz-Laylin L.K."/>
            <person name="Prochnik S.E."/>
            <person name="Ginger M.L."/>
            <person name="Dacks J.B."/>
            <person name="Carpenter M.L."/>
            <person name="Field M.C."/>
            <person name="Kuo A."/>
            <person name="Paredez A."/>
            <person name="Chapman J."/>
            <person name="Pham J."/>
            <person name="Shu S."/>
            <person name="Neupane R."/>
            <person name="Cipriano M."/>
            <person name="Mancuso J."/>
            <person name="Tu H."/>
            <person name="Salamov A."/>
            <person name="Lindquist E."/>
            <person name="Shapiro H."/>
            <person name="Lucas S."/>
            <person name="Grigoriev I.V."/>
            <person name="Cande W.Z."/>
            <person name="Fulton C."/>
            <person name="Rokhsar D.S."/>
            <person name="Dawson S.C."/>
        </authorList>
    </citation>
    <scope>NUCLEOTIDE SEQUENCE [LARGE SCALE GENOMIC DNA]</scope>
    <source>
        <strain evidence="6 7">NEG-M</strain>
    </source>
</reference>
<keyword evidence="4" id="KW-0732">Signal</keyword>
<keyword evidence="3" id="KW-0812">Transmembrane</keyword>
<dbReference type="PANTHER" id="PTHR46344">
    <property type="entry name" value="OS02G0202900 PROTEIN"/>
    <property type="match status" value="1"/>
</dbReference>
<dbReference type="EMBL" id="GG738887">
    <property type="protein sequence ID" value="EFC41189.1"/>
    <property type="molecule type" value="Genomic_DNA"/>
</dbReference>
<keyword evidence="3" id="KW-1133">Transmembrane helix</keyword>
<evidence type="ECO:0000259" key="5">
    <source>
        <dbReference type="Pfam" id="PF24981"/>
    </source>
</evidence>
<dbReference type="Gene3D" id="2.120.10.80">
    <property type="entry name" value="Kelch-type beta propeller"/>
    <property type="match status" value="2"/>
</dbReference>
<dbReference type="InterPro" id="IPR056737">
    <property type="entry name" value="Beta-prop_ATRN-MKLN-like"/>
</dbReference>
<dbReference type="STRING" id="5762.D2VPV0"/>
<accession>D2VPV0</accession>
<dbReference type="VEuPathDB" id="AmoebaDB:NAEGRDRAFT_70995"/>
<evidence type="ECO:0000256" key="2">
    <source>
        <dbReference type="ARBA" id="ARBA00022737"/>
    </source>
</evidence>
<dbReference type="eggNOG" id="KOG4441">
    <property type="taxonomic scope" value="Eukaryota"/>
</dbReference>
<evidence type="ECO:0000313" key="6">
    <source>
        <dbReference type="EMBL" id="EFC41189.1"/>
    </source>
</evidence>
<dbReference type="PANTHER" id="PTHR46344:SF27">
    <property type="entry name" value="KELCH REPEAT SUPERFAMILY PROTEIN"/>
    <property type="match status" value="1"/>
</dbReference>
<feature type="transmembrane region" description="Helical" evidence="3">
    <location>
        <begin position="352"/>
        <end position="370"/>
    </location>
</feature>
<dbReference type="AlphaFoldDB" id="D2VPV0"/>
<gene>
    <name evidence="6" type="ORF">NAEGRDRAFT_70995</name>
</gene>
<evidence type="ECO:0000313" key="7">
    <source>
        <dbReference type="Proteomes" id="UP000006671"/>
    </source>
</evidence>
<organism evidence="7">
    <name type="scientific">Naegleria gruberi</name>
    <name type="common">Amoeba</name>
    <dbReference type="NCBI Taxonomy" id="5762"/>
    <lineage>
        <taxon>Eukaryota</taxon>
        <taxon>Discoba</taxon>
        <taxon>Heterolobosea</taxon>
        <taxon>Tetramitia</taxon>
        <taxon>Eutetramitia</taxon>
        <taxon>Vahlkampfiidae</taxon>
        <taxon>Naegleria</taxon>
    </lineage>
</organism>
<dbReference type="RefSeq" id="XP_002673933.1">
    <property type="nucleotide sequence ID" value="XM_002673887.1"/>
</dbReference>
<proteinExistence type="predicted"/>
<feature type="chain" id="PRO_5003038638" description="Attractin/MKLN-like beta-propeller domain-containing protein" evidence="4">
    <location>
        <begin position="18"/>
        <end position="371"/>
    </location>
</feature>